<dbReference type="KEGG" id="cmr:Cycma_0516"/>
<evidence type="ECO:0000313" key="2">
    <source>
        <dbReference type="Proteomes" id="UP000001635"/>
    </source>
</evidence>
<dbReference type="AlphaFoldDB" id="G0IXV8"/>
<keyword evidence="2" id="KW-1185">Reference proteome</keyword>
<evidence type="ECO:0000313" key="1">
    <source>
        <dbReference type="EMBL" id="AEL24291.1"/>
    </source>
</evidence>
<dbReference type="HOGENOM" id="CLU_3389037_0_0_10"/>
<organism evidence="1 2">
    <name type="scientific">Cyclobacterium marinum (strain ATCC 25205 / DSM 745 / LMG 13164 / NCIMB 1802)</name>
    <name type="common">Flectobacillus marinus</name>
    <dbReference type="NCBI Taxonomy" id="880070"/>
    <lineage>
        <taxon>Bacteria</taxon>
        <taxon>Pseudomonadati</taxon>
        <taxon>Bacteroidota</taxon>
        <taxon>Cytophagia</taxon>
        <taxon>Cytophagales</taxon>
        <taxon>Cyclobacteriaceae</taxon>
        <taxon>Cyclobacterium</taxon>
    </lineage>
</organism>
<dbReference type="EMBL" id="CP002955">
    <property type="protein sequence ID" value="AEL24291.1"/>
    <property type="molecule type" value="Genomic_DNA"/>
</dbReference>
<protein>
    <submittedName>
        <fullName evidence="1">Uncharacterized protein</fullName>
    </submittedName>
</protein>
<reference evidence="2" key="1">
    <citation type="submission" date="2011-07" db="EMBL/GenBank/DDBJ databases">
        <title>The complete genome of Cyclobacterium marinum DSM 745.</title>
        <authorList>
            <person name="Lucas S."/>
            <person name="Han J."/>
            <person name="Lapidus A."/>
            <person name="Bruce D."/>
            <person name="Goodwin L."/>
            <person name="Pitluck S."/>
            <person name="Peters L."/>
            <person name="Kyrpides N."/>
            <person name="Mavromatis K."/>
            <person name="Ivanova N."/>
            <person name="Ovchinnikova G."/>
            <person name="Chertkov O."/>
            <person name="Detter J.C."/>
            <person name="Tapia R."/>
            <person name="Han C."/>
            <person name="Land M."/>
            <person name="Hauser L."/>
            <person name="Markowitz V."/>
            <person name="Cheng J.-F."/>
            <person name="Hugenholtz P."/>
            <person name="Woyke T."/>
            <person name="Wu D."/>
            <person name="Tindall B."/>
            <person name="Schuetze A."/>
            <person name="Brambilla E."/>
            <person name="Klenk H.-P."/>
            <person name="Eisen J.A."/>
        </authorList>
    </citation>
    <scope>NUCLEOTIDE SEQUENCE [LARGE SCALE GENOMIC DNA]</scope>
    <source>
        <strain evidence="2">ATCC 25205 / DSM 745 / LMG 13164 / NCIMB 1802</strain>
    </source>
</reference>
<proteinExistence type="predicted"/>
<sequence length="32" mass="3805">MQLNIPVYRFIFQFKLLSKNGFRIIFKGNAAE</sequence>
<gene>
    <name evidence="1" type="ordered locus">Cycma_0516</name>
</gene>
<name>G0IXV8_CYCMS</name>
<dbReference type="Proteomes" id="UP000001635">
    <property type="component" value="Chromosome"/>
</dbReference>
<accession>G0IXV8</accession>